<dbReference type="Gene3D" id="3.20.20.100">
    <property type="entry name" value="NADP-dependent oxidoreductase domain"/>
    <property type="match status" value="1"/>
</dbReference>
<dbReference type="InterPro" id="IPR020471">
    <property type="entry name" value="AKR"/>
</dbReference>
<evidence type="ECO:0000313" key="3">
    <source>
        <dbReference type="Proteomes" id="UP001527099"/>
    </source>
</evidence>
<dbReference type="Proteomes" id="UP001527099">
    <property type="component" value="Unassembled WGS sequence"/>
</dbReference>
<protein>
    <submittedName>
        <fullName evidence="2">Aldo/keto reductase</fullName>
    </submittedName>
</protein>
<reference evidence="2 3" key="1">
    <citation type="submission" date="2022-05" db="EMBL/GenBank/DDBJ databases">
        <title>Genome Sequencing of Bee-Associated Microbes.</title>
        <authorList>
            <person name="Dunlap C."/>
        </authorList>
    </citation>
    <scope>NUCLEOTIDE SEQUENCE [LARGE SCALE GENOMIC DNA]</scope>
    <source>
        <strain evidence="2 3">NRRL B-14421</strain>
    </source>
</reference>
<dbReference type="InterPro" id="IPR050523">
    <property type="entry name" value="AKR_Detox_Biosynth"/>
</dbReference>
<dbReference type="SUPFAM" id="SSF51430">
    <property type="entry name" value="NAD(P)-linked oxidoreductase"/>
    <property type="match status" value="1"/>
</dbReference>
<dbReference type="PANTHER" id="PTHR43364:SF18">
    <property type="entry name" value="OXIDOREDUCTASE"/>
    <property type="match status" value="1"/>
</dbReference>
<dbReference type="EMBL" id="JAMDMX010000202">
    <property type="protein sequence ID" value="MCY9698135.1"/>
    <property type="molecule type" value="Genomic_DNA"/>
</dbReference>
<gene>
    <name evidence="2" type="ORF">M5X19_35635</name>
</gene>
<dbReference type="InterPro" id="IPR036812">
    <property type="entry name" value="NAD(P)_OxRdtase_dom_sf"/>
</dbReference>
<sequence>MKYAKLGNSGLIVSRLAFGAMTFGSGNIPSVYKVGQDLGQNLVDHALDAGINFFDTADAYAGGQSEEILGQLLGARRKETIIATKAGMRVGPALVQAGLSRKHLFAACEASLARLNTDYIDLYIVHKTDPFTPLEETLEALNDLVRQGKVRYIGYSNWPSWLAAQALQMQRERGWAPFINGQMYYSLIGRDVEHDTVPFMTNSGVGLTVWSPLASGFLSDKYTRDNLNDPNNRLSGFDFLPHDKEKGFTILDTVREIARHHGATPAQVSIAWLLAQPHVSSVLLGSSKIAQLDENLSAGDLELTPEELATLDQLTRPEPLYPNWFTTNLLDPQVTEALKKHLS</sequence>
<dbReference type="PRINTS" id="PR00069">
    <property type="entry name" value="ALDKETRDTASE"/>
</dbReference>
<dbReference type="InterPro" id="IPR023210">
    <property type="entry name" value="NADP_OxRdtase_dom"/>
</dbReference>
<dbReference type="PANTHER" id="PTHR43364">
    <property type="entry name" value="NADH-SPECIFIC METHYLGLYOXAL REDUCTASE-RELATED"/>
    <property type="match status" value="1"/>
</dbReference>
<feature type="domain" description="NADP-dependent oxidoreductase" evidence="1">
    <location>
        <begin position="15"/>
        <end position="314"/>
    </location>
</feature>
<dbReference type="RefSeq" id="WP_029197562.1">
    <property type="nucleotide sequence ID" value="NZ_JAMDMW010000035.1"/>
</dbReference>
<comment type="caution">
    <text evidence="2">The sequence shown here is derived from an EMBL/GenBank/DDBJ whole genome shotgun (WGS) entry which is preliminary data.</text>
</comment>
<organism evidence="2 3">
    <name type="scientific">Paenibacillus alginolyticus</name>
    <dbReference type="NCBI Taxonomy" id="59839"/>
    <lineage>
        <taxon>Bacteria</taxon>
        <taxon>Bacillati</taxon>
        <taxon>Bacillota</taxon>
        <taxon>Bacilli</taxon>
        <taxon>Bacillales</taxon>
        <taxon>Paenibacillaceae</taxon>
        <taxon>Paenibacillus</taxon>
    </lineage>
</organism>
<evidence type="ECO:0000313" key="2">
    <source>
        <dbReference type="EMBL" id="MCY9698135.1"/>
    </source>
</evidence>
<name>A0ABT4GPI2_9BACL</name>
<dbReference type="CDD" id="cd19091">
    <property type="entry name" value="AKR_PsAKR"/>
    <property type="match status" value="1"/>
</dbReference>
<dbReference type="Pfam" id="PF00248">
    <property type="entry name" value="Aldo_ket_red"/>
    <property type="match status" value="1"/>
</dbReference>
<accession>A0ABT4GPI2</accession>
<proteinExistence type="predicted"/>
<evidence type="ECO:0000259" key="1">
    <source>
        <dbReference type="Pfam" id="PF00248"/>
    </source>
</evidence>
<keyword evidence="3" id="KW-1185">Reference proteome</keyword>